<gene>
    <name evidence="1" type="ORF">UFOVP315_1</name>
</gene>
<evidence type="ECO:0000313" key="1">
    <source>
        <dbReference type="EMBL" id="CAB4136917.1"/>
    </source>
</evidence>
<reference evidence="1" key="1">
    <citation type="submission" date="2020-04" db="EMBL/GenBank/DDBJ databases">
        <authorList>
            <person name="Chiriac C."/>
            <person name="Salcher M."/>
            <person name="Ghai R."/>
            <person name="Kavagutti S V."/>
        </authorList>
    </citation>
    <scope>NUCLEOTIDE SEQUENCE</scope>
</reference>
<sequence length="125" mass="13400">DNDTSVLRFFRNVPVEYTITELTVMCDAIAGATDTDLGIYLPDLGAVLDRDLFMDGQTLASASQVLNGLGAVDIARRHMTIKELYEAVNSTTLDASVRVVDIAMTGNTFGTNTGTITLRARGAVQ</sequence>
<name>A0A6J5LV55_9CAUD</name>
<feature type="non-terminal residue" evidence="1">
    <location>
        <position position="1"/>
    </location>
</feature>
<organism evidence="1">
    <name type="scientific">uncultured Caudovirales phage</name>
    <dbReference type="NCBI Taxonomy" id="2100421"/>
    <lineage>
        <taxon>Viruses</taxon>
        <taxon>Duplodnaviria</taxon>
        <taxon>Heunggongvirae</taxon>
        <taxon>Uroviricota</taxon>
        <taxon>Caudoviricetes</taxon>
        <taxon>Peduoviridae</taxon>
        <taxon>Maltschvirus</taxon>
        <taxon>Maltschvirus maltsch</taxon>
    </lineage>
</organism>
<protein>
    <submittedName>
        <fullName evidence="1">Uncharacterized protein</fullName>
    </submittedName>
</protein>
<dbReference type="EMBL" id="LR796327">
    <property type="protein sequence ID" value="CAB4136917.1"/>
    <property type="molecule type" value="Genomic_DNA"/>
</dbReference>
<proteinExistence type="predicted"/>
<accession>A0A6J5LV55</accession>